<accession>A0A1F4SNI3</accession>
<dbReference type="InterPro" id="IPR003439">
    <property type="entry name" value="ABC_transporter-like_ATP-bd"/>
</dbReference>
<dbReference type="InterPro" id="IPR017871">
    <property type="entry name" value="ABC_transporter-like_CS"/>
</dbReference>
<reference evidence="9 10" key="1">
    <citation type="journal article" date="2016" name="Nat. Commun.">
        <title>Thousands of microbial genomes shed light on interconnected biogeochemical processes in an aquifer system.</title>
        <authorList>
            <person name="Anantharaman K."/>
            <person name="Brown C.T."/>
            <person name="Hug L.A."/>
            <person name="Sharon I."/>
            <person name="Castelle C.J."/>
            <person name="Probst A.J."/>
            <person name="Thomas B.C."/>
            <person name="Singh A."/>
            <person name="Wilkins M.J."/>
            <person name="Karaoz U."/>
            <person name="Brodie E.L."/>
            <person name="Williams K.H."/>
            <person name="Hubbard S.S."/>
            <person name="Banfield J.F."/>
        </authorList>
    </citation>
    <scope>NUCLEOTIDE SEQUENCE [LARGE SCALE GENOMIC DNA]</scope>
</reference>
<dbReference type="EMBL" id="MEUB01000033">
    <property type="protein sequence ID" value="OGC22014.1"/>
    <property type="molecule type" value="Genomic_DNA"/>
</dbReference>
<comment type="similarity">
    <text evidence="2">Belongs to the ABC transporter superfamily.</text>
</comment>
<dbReference type="CDD" id="cd03257">
    <property type="entry name" value="ABC_NikE_OppD_transporters"/>
    <property type="match status" value="1"/>
</dbReference>
<dbReference type="AlphaFoldDB" id="A0A1F4SNI3"/>
<evidence type="ECO:0000313" key="9">
    <source>
        <dbReference type="EMBL" id="OGC22014.1"/>
    </source>
</evidence>
<evidence type="ECO:0000256" key="1">
    <source>
        <dbReference type="ARBA" id="ARBA00004202"/>
    </source>
</evidence>
<dbReference type="STRING" id="1802579.A2310_06920"/>
<evidence type="ECO:0000256" key="7">
    <source>
        <dbReference type="ARBA" id="ARBA00023136"/>
    </source>
</evidence>
<keyword evidence="6" id="KW-0067">ATP-binding</keyword>
<dbReference type="FunFam" id="3.40.50.300:FF:000016">
    <property type="entry name" value="Oligopeptide ABC transporter ATP-binding component"/>
    <property type="match status" value="1"/>
</dbReference>
<organism evidence="9 10">
    <name type="scientific">candidate division WOR-1 bacterium RIFOXYB2_FULL_37_13</name>
    <dbReference type="NCBI Taxonomy" id="1802579"/>
    <lineage>
        <taxon>Bacteria</taxon>
        <taxon>Bacillati</taxon>
        <taxon>Saganbacteria</taxon>
    </lineage>
</organism>
<keyword evidence="7" id="KW-0472">Membrane</keyword>
<dbReference type="SMART" id="SM00382">
    <property type="entry name" value="AAA"/>
    <property type="match status" value="1"/>
</dbReference>
<dbReference type="PANTHER" id="PTHR43297">
    <property type="entry name" value="OLIGOPEPTIDE TRANSPORT ATP-BINDING PROTEIN APPD"/>
    <property type="match status" value="1"/>
</dbReference>
<feature type="domain" description="ABC transporter" evidence="8">
    <location>
        <begin position="4"/>
        <end position="250"/>
    </location>
</feature>
<dbReference type="GO" id="GO:0005524">
    <property type="term" value="F:ATP binding"/>
    <property type="evidence" value="ECO:0007669"/>
    <property type="project" value="UniProtKB-KW"/>
</dbReference>
<dbReference type="Proteomes" id="UP000178417">
    <property type="component" value="Unassembled WGS sequence"/>
</dbReference>
<keyword evidence="3" id="KW-0813">Transport</keyword>
<evidence type="ECO:0000256" key="3">
    <source>
        <dbReference type="ARBA" id="ARBA00022448"/>
    </source>
</evidence>
<name>A0A1F4SNI3_UNCSA</name>
<protein>
    <recommendedName>
        <fullName evidence="8">ABC transporter domain-containing protein</fullName>
    </recommendedName>
</protein>
<comment type="caution">
    <text evidence="9">The sequence shown here is derived from an EMBL/GenBank/DDBJ whole genome shotgun (WGS) entry which is preliminary data.</text>
</comment>
<dbReference type="PROSITE" id="PS00211">
    <property type="entry name" value="ABC_TRANSPORTER_1"/>
    <property type="match status" value="1"/>
</dbReference>
<evidence type="ECO:0000256" key="4">
    <source>
        <dbReference type="ARBA" id="ARBA00022475"/>
    </source>
</evidence>
<dbReference type="InterPro" id="IPR050388">
    <property type="entry name" value="ABC_Ni/Peptide_Import"/>
</dbReference>
<evidence type="ECO:0000256" key="6">
    <source>
        <dbReference type="ARBA" id="ARBA00022840"/>
    </source>
</evidence>
<sequence>MLQVKTLSTLFYKDDSIIKAVDDFSFYIEKGETLGLLGESGSGKSTVALSILRLISKPGKIVSGAIELDGQDILKLSDKEIINIRGAKLSMIFQDPFSSLNPVFTIGDQIAETISLHQKLSKKESWRKAKEMLQKVQIDPDRIRNYPHQFSGGMRQRVMIAMALSCQPEFLIADEPTTALDVTIQEGVLKLIKDLQRELGFGMIFITHNFRIAKKVCDRFCVMQKGKLVEEGSQVFNKPQKPYTKKLVDCMNLLYA</sequence>
<dbReference type="InterPro" id="IPR027417">
    <property type="entry name" value="P-loop_NTPase"/>
</dbReference>
<dbReference type="SUPFAM" id="SSF52540">
    <property type="entry name" value="P-loop containing nucleoside triphosphate hydrolases"/>
    <property type="match status" value="1"/>
</dbReference>
<dbReference type="PANTHER" id="PTHR43297:SF2">
    <property type="entry name" value="DIPEPTIDE TRANSPORT ATP-BINDING PROTEIN DPPD"/>
    <property type="match status" value="1"/>
</dbReference>
<gene>
    <name evidence="9" type="ORF">A2310_06920</name>
</gene>
<dbReference type="GO" id="GO:0016887">
    <property type="term" value="F:ATP hydrolysis activity"/>
    <property type="evidence" value="ECO:0007669"/>
    <property type="project" value="InterPro"/>
</dbReference>
<dbReference type="PROSITE" id="PS50893">
    <property type="entry name" value="ABC_TRANSPORTER_2"/>
    <property type="match status" value="1"/>
</dbReference>
<evidence type="ECO:0000256" key="2">
    <source>
        <dbReference type="ARBA" id="ARBA00005417"/>
    </source>
</evidence>
<dbReference type="Gene3D" id="3.40.50.300">
    <property type="entry name" value="P-loop containing nucleotide triphosphate hydrolases"/>
    <property type="match status" value="1"/>
</dbReference>
<proteinExistence type="inferred from homology"/>
<dbReference type="Pfam" id="PF00005">
    <property type="entry name" value="ABC_tran"/>
    <property type="match status" value="1"/>
</dbReference>
<keyword evidence="5" id="KW-0547">Nucleotide-binding</keyword>
<evidence type="ECO:0000256" key="5">
    <source>
        <dbReference type="ARBA" id="ARBA00022741"/>
    </source>
</evidence>
<dbReference type="InterPro" id="IPR003593">
    <property type="entry name" value="AAA+_ATPase"/>
</dbReference>
<evidence type="ECO:0000313" key="10">
    <source>
        <dbReference type="Proteomes" id="UP000178417"/>
    </source>
</evidence>
<dbReference type="GO" id="GO:0005886">
    <property type="term" value="C:plasma membrane"/>
    <property type="evidence" value="ECO:0007669"/>
    <property type="project" value="UniProtKB-SubCell"/>
</dbReference>
<comment type="subcellular location">
    <subcellularLocation>
        <location evidence="1">Cell membrane</location>
        <topology evidence="1">Peripheral membrane protein</topology>
    </subcellularLocation>
</comment>
<evidence type="ECO:0000259" key="8">
    <source>
        <dbReference type="PROSITE" id="PS50893"/>
    </source>
</evidence>
<keyword evidence="4" id="KW-1003">Cell membrane</keyword>